<comment type="caution">
    <text evidence="1">The sequence shown here is derived from an EMBL/GenBank/DDBJ whole genome shotgun (WGS) entry which is preliminary data.</text>
</comment>
<sequence>MDEEPGEAREAARECAFALALLNAHDCSHAERYCIGERSGVRCGAESPWRRCRALRLLLRERARFALATPGTRERLSHAQSLRLQLGGLRGIATALTPDASPRAIRDVHALLVEARARYGSLEALPFEHIVRQISAYRGRRREQR</sequence>
<reference evidence="1 2" key="1">
    <citation type="submission" date="2016-02" db="EMBL/GenBank/DDBJ databases">
        <title>Genome sequence of Marichromatium gracile YL-28, a purple sulfur bacterium.</title>
        <authorList>
            <person name="Zhao C."/>
            <person name="Hong X."/>
            <person name="Chen S."/>
            <person name="Yang S."/>
        </authorList>
    </citation>
    <scope>NUCLEOTIDE SEQUENCE [LARGE SCALE GENOMIC DNA]</scope>
    <source>
        <strain evidence="1 2">YL28</strain>
    </source>
</reference>
<name>A0ABR5VDD4_MARGR</name>
<gene>
    <name evidence="1" type="ORF">AY586_05215</name>
</gene>
<evidence type="ECO:0000313" key="2">
    <source>
        <dbReference type="Proteomes" id="UP000075766"/>
    </source>
</evidence>
<evidence type="ECO:0000313" key="1">
    <source>
        <dbReference type="EMBL" id="KXX63502.1"/>
    </source>
</evidence>
<keyword evidence="2" id="KW-1185">Reference proteome</keyword>
<organism evidence="1 2">
    <name type="scientific">Marichromatium gracile</name>
    <name type="common">Chromatium gracile</name>
    <dbReference type="NCBI Taxonomy" id="1048"/>
    <lineage>
        <taxon>Bacteria</taxon>
        <taxon>Pseudomonadati</taxon>
        <taxon>Pseudomonadota</taxon>
        <taxon>Gammaproteobacteria</taxon>
        <taxon>Chromatiales</taxon>
        <taxon>Chromatiaceae</taxon>
        <taxon>Marichromatium</taxon>
    </lineage>
</organism>
<accession>A0ABR5VDD4</accession>
<dbReference type="EMBL" id="LSYU01000099">
    <property type="protein sequence ID" value="KXX63502.1"/>
    <property type="molecule type" value="Genomic_DNA"/>
</dbReference>
<protein>
    <submittedName>
        <fullName evidence="1">Uncharacterized protein</fullName>
    </submittedName>
</protein>
<proteinExistence type="predicted"/>
<dbReference type="RefSeq" id="WP_062277724.1">
    <property type="nucleotide sequence ID" value="NZ_LSYU01000099.1"/>
</dbReference>
<dbReference type="Proteomes" id="UP000075766">
    <property type="component" value="Unassembled WGS sequence"/>
</dbReference>